<keyword evidence="1" id="KW-0175">Coiled coil</keyword>
<reference evidence="2" key="1">
    <citation type="submission" date="2021-01" db="EMBL/GenBank/DDBJ databases">
        <authorList>
            <consortium name="Genoscope - CEA"/>
            <person name="William W."/>
        </authorList>
    </citation>
    <scope>NUCLEOTIDE SEQUENCE</scope>
</reference>
<evidence type="ECO:0000313" key="3">
    <source>
        <dbReference type="Proteomes" id="UP000688137"/>
    </source>
</evidence>
<evidence type="ECO:0000256" key="1">
    <source>
        <dbReference type="SAM" id="Coils"/>
    </source>
</evidence>
<protein>
    <recommendedName>
        <fullName evidence="4">Poly [ADP-ribose] polymerase</fullName>
    </recommendedName>
</protein>
<dbReference type="EMBL" id="CAJJDM010000145">
    <property type="protein sequence ID" value="CAD8109507.1"/>
    <property type="molecule type" value="Genomic_DNA"/>
</dbReference>
<dbReference type="PANTHER" id="PTHR36649:SF28">
    <property type="entry name" value="UBIQUITIN-LIKE DOMAIN-CONTAINING PROTEIN"/>
    <property type="match status" value="1"/>
</dbReference>
<organism evidence="2 3">
    <name type="scientific">Paramecium primaurelia</name>
    <dbReference type="NCBI Taxonomy" id="5886"/>
    <lineage>
        <taxon>Eukaryota</taxon>
        <taxon>Sar</taxon>
        <taxon>Alveolata</taxon>
        <taxon>Ciliophora</taxon>
        <taxon>Intramacronucleata</taxon>
        <taxon>Oligohymenophorea</taxon>
        <taxon>Peniculida</taxon>
        <taxon>Parameciidae</taxon>
        <taxon>Paramecium</taxon>
    </lineage>
</organism>
<keyword evidence="3" id="KW-1185">Reference proteome</keyword>
<comment type="caution">
    <text evidence="2">The sequence shown here is derived from an EMBL/GenBank/DDBJ whole genome shotgun (WGS) entry which is preliminary data.</text>
</comment>
<evidence type="ECO:0000313" key="2">
    <source>
        <dbReference type="EMBL" id="CAD8109507.1"/>
    </source>
</evidence>
<accession>A0A8S1Q2P4</accession>
<evidence type="ECO:0008006" key="4">
    <source>
        <dbReference type="Google" id="ProtNLM"/>
    </source>
</evidence>
<feature type="coiled-coil region" evidence="1">
    <location>
        <begin position="53"/>
        <end position="83"/>
    </location>
</feature>
<dbReference type="AlphaFoldDB" id="A0A8S1Q2P4"/>
<dbReference type="Proteomes" id="UP000688137">
    <property type="component" value="Unassembled WGS sequence"/>
</dbReference>
<dbReference type="PANTHER" id="PTHR36649">
    <property type="entry name" value="UBIQUITIN-LIKE DOMAIN-CONTAINING PROTEIN"/>
    <property type="match status" value="1"/>
</dbReference>
<sequence length="436" mass="51724">MSITSQIFKQKSQNQSQSEIILQKKVIDDNFSYIYHHIQSEIRLKNKPIHEQIKYLQDDIQNLDKQNNNITQEEKKYKKSRLKIQLMSVLRQSEHVKSIIIPEINQRIEKDNTNIMLYVLKEAISRDQNREFLLTDGIHSCGFDSIIGVYGQDQQCLRFRTKEVEFKQLQLYDKLRDEYLFDFKEKVAKIYQIESSEVDILDITEGSTIISFKIRSKIDLENDKKSIEFLEKVCNGNVEFYNYFVTAQDKKRTEIGLELNDFNSKFNMTWDHLPEFEERGPFNHRYNYYFPKGCYGFGLNITKYGQDDNWIKMNGNQDEWRILFHGTSNSNVESIIKASLKPGTRQAYTNDDCIDEYGRTVKVGNGIYFCDNFMTCIKDGYANPIKVHEKNFSTIFMSRVNPKKIRQSLQMKEKHYFIVNNSEDVRPYRILMYEVN</sequence>
<proteinExistence type="predicted"/>
<gene>
    <name evidence="2" type="ORF">PPRIM_AZ9-3.1.T1410012</name>
</gene>
<name>A0A8S1Q2P4_PARPR</name>